<dbReference type="CDD" id="cd00120">
    <property type="entry name" value="MADS"/>
    <property type="match status" value="1"/>
</dbReference>
<protein>
    <recommendedName>
        <fullName evidence="6">MADS-box domain-containing protein</fullName>
    </recommendedName>
</protein>
<dbReference type="AlphaFoldDB" id="A0A0H5QZE7"/>
<evidence type="ECO:0000256" key="1">
    <source>
        <dbReference type="ARBA" id="ARBA00004123"/>
    </source>
</evidence>
<sequence length="156" mass="17714">MGRKRIDIERIKDDKRRNETFRKRKAGLLKKAQELGTLCDCEVALILINDNKITAFSNSNIDGMLNSYFHSESGVEFVSDPGDAVVETVQETAFDPDHLLRKRRREQLQQYEDADPPFSASQALLTGCRYLPTEQDSYAAQAESDLNQPDLATQLF</sequence>
<organism evidence="7">
    <name type="scientific">Spongospora subterranea</name>
    <dbReference type="NCBI Taxonomy" id="70186"/>
    <lineage>
        <taxon>Eukaryota</taxon>
        <taxon>Sar</taxon>
        <taxon>Rhizaria</taxon>
        <taxon>Endomyxa</taxon>
        <taxon>Phytomyxea</taxon>
        <taxon>Plasmodiophorida</taxon>
        <taxon>Plasmodiophoridae</taxon>
        <taxon>Spongospora</taxon>
    </lineage>
</organism>
<keyword evidence="5" id="KW-0539">Nucleus</keyword>
<evidence type="ECO:0000313" key="7">
    <source>
        <dbReference type="EMBL" id="CRZ00939.1"/>
    </source>
</evidence>
<keyword evidence="3" id="KW-0238">DNA-binding</keyword>
<evidence type="ECO:0000256" key="2">
    <source>
        <dbReference type="ARBA" id="ARBA00023015"/>
    </source>
</evidence>
<evidence type="ECO:0000256" key="4">
    <source>
        <dbReference type="ARBA" id="ARBA00023163"/>
    </source>
</evidence>
<dbReference type="SMART" id="SM00432">
    <property type="entry name" value="MADS"/>
    <property type="match status" value="1"/>
</dbReference>
<dbReference type="InterPro" id="IPR002100">
    <property type="entry name" value="TF_MADSbox"/>
</dbReference>
<evidence type="ECO:0000256" key="3">
    <source>
        <dbReference type="ARBA" id="ARBA00023125"/>
    </source>
</evidence>
<keyword evidence="4" id="KW-0804">Transcription</keyword>
<evidence type="ECO:0000259" key="6">
    <source>
        <dbReference type="PROSITE" id="PS50066"/>
    </source>
</evidence>
<keyword evidence="2" id="KW-0805">Transcription regulation</keyword>
<dbReference type="PROSITE" id="PS50066">
    <property type="entry name" value="MADS_BOX_2"/>
    <property type="match status" value="1"/>
</dbReference>
<dbReference type="InterPro" id="IPR036879">
    <property type="entry name" value="TF_MADSbox_sf"/>
</dbReference>
<feature type="domain" description="MADS-box" evidence="6">
    <location>
        <begin position="1"/>
        <end position="51"/>
    </location>
</feature>
<dbReference type="GO" id="GO:0046983">
    <property type="term" value="F:protein dimerization activity"/>
    <property type="evidence" value="ECO:0007669"/>
    <property type="project" value="InterPro"/>
</dbReference>
<dbReference type="SUPFAM" id="SSF55455">
    <property type="entry name" value="SRF-like"/>
    <property type="match status" value="1"/>
</dbReference>
<reference evidence="7" key="1">
    <citation type="submission" date="2015-04" db="EMBL/GenBank/DDBJ databases">
        <title>The genome sequence of the plant pathogenic Rhizarian Plasmodiophora brassicae reveals insights in its biotrophic life cycle and the origin of chitin synthesis.</title>
        <authorList>
            <person name="Schwelm A."/>
            <person name="Fogelqvist J."/>
            <person name="Knaust A."/>
            <person name="Julke S."/>
            <person name="Lilja T."/>
            <person name="Dhandapani V."/>
            <person name="Bonilla-Rosso G."/>
            <person name="Karlsson M."/>
            <person name="Shevchenko A."/>
            <person name="Choi S.R."/>
            <person name="Kim H.G."/>
            <person name="Park J.Y."/>
            <person name="Lim Y.P."/>
            <person name="Ludwig-Muller J."/>
            <person name="Dixelius C."/>
        </authorList>
    </citation>
    <scope>NUCLEOTIDE SEQUENCE</scope>
    <source>
        <tissue evidence="7">Potato root galls</tissue>
    </source>
</reference>
<comment type="subcellular location">
    <subcellularLocation>
        <location evidence="1">Nucleus</location>
    </subcellularLocation>
</comment>
<name>A0A0H5QZE7_9EUKA</name>
<dbReference type="PANTHER" id="PTHR48019">
    <property type="entry name" value="SERUM RESPONSE FACTOR HOMOLOG"/>
    <property type="match status" value="1"/>
</dbReference>
<dbReference type="InterPro" id="IPR050142">
    <property type="entry name" value="MADS-box/MEF2_TF"/>
</dbReference>
<dbReference type="GO" id="GO:0005634">
    <property type="term" value="C:nucleus"/>
    <property type="evidence" value="ECO:0007669"/>
    <property type="project" value="UniProtKB-SubCell"/>
</dbReference>
<dbReference type="PRINTS" id="PR00404">
    <property type="entry name" value="MADSDOMAIN"/>
</dbReference>
<proteinExistence type="predicted"/>
<evidence type="ECO:0000256" key="5">
    <source>
        <dbReference type="ARBA" id="ARBA00023242"/>
    </source>
</evidence>
<dbReference type="Gene3D" id="3.40.1810.10">
    <property type="entry name" value="Transcription factor, MADS-box"/>
    <property type="match status" value="1"/>
</dbReference>
<dbReference type="GO" id="GO:0003677">
    <property type="term" value="F:DNA binding"/>
    <property type="evidence" value="ECO:0007669"/>
    <property type="project" value="UniProtKB-KW"/>
</dbReference>
<dbReference type="EMBL" id="HACM01000497">
    <property type="protein sequence ID" value="CRZ00939.1"/>
    <property type="molecule type" value="Transcribed_RNA"/>
</dbReference>
<dbReference type="Pfam" id="PF00319">
    <property type="entry name" value="SRF-TF"/>
    <property type="match status" value="1"/>
</dbReference>
<accession>A0A0H5QZE7</accession>